<reference evidence="2 3" key="2">
    <citation type="journal article" date="2017" name="Front. Plant Sci.">
        <title>Gene Classification and Mining of Molecular Markers Useful in Red Clover (Trifolium pratense) Breeding.</title>
        <authorList>
            <person name="Istvanek J."/>
            <person name="Dluhosova J."/>
            <person name="Dluhos P."/>
            <person name="Patkova L."/>
            <person name="Nedelnik J."/>
            <person name="Repkova J."/>
        </authorList>
    </citation>
    <scope>NUCLEOTIDE SEQUENCE [LARGE SCALE GENOMIC DNA]</scope>
    <source>
        <strain evidence="3">cv. Tatra</strain>
        <tissue evidence="2">Young leaves</tissue>
    </source>
</reference>
<dbReference type="Proteomes" id="UP000236291">
    <property type="component" value="Unassembled WGS sequence"/>
</dbReference>
<comment type="caution">
    <text evidence="2">The sequence shown here is derived from an EMBL/GenBank/DDBJ whole genome shotgun (WGS) entry which is preliminary data.</text>
</comment>
<protein>
    <submittedName>
        <fullName evidence="2">Uncharacterized protein</fullName>
    </submittedName>
</protein>
<reference evidence="2 3" key="1">
    <citation type="journal article" date="2014" name="Am. J. Bot.">
        <title>Genome assembly and annotation for red clover (Trifolium pratense; Fabaceae).</title>
        <authorList>
            <person name="Istvanek J."/>
            <person name="Jaros M."/>
            <person name="Krenek A."/>
            <person name="Repkova J."/>
        </authorList>
    </citation>
    <scope>NUCLEOTIDE SEQUENCE [LARGE SCALE GENOMIC DNA]</scope>
    <source>
        <strain evidence="3">cv. Tatra</strain>
        <tissue evidence="2">Young leaves</tissue>
    </source>
</reference>
<dbReference type="EMBL" id="ASHM01190167">
    <property type="protein sequence ID" value="PNX66200.1"/>
    <property type="molecule type" value="Genomic_DNA"/>
</dbReference>
<evidence type="ECO:0000313" key="3">
    <source>
        <dbReference type="Proteomes" id="UP000236291"/>
    </source>
</evidence>
<dbReference type="AlphaFoldDB" id="A0A2K3KIU5"/>
<proteinExistence type="predicted"/>
<evidence type="ECO:0000256" key="1">
    <source>
        <dbReference type="SAM" id="MobiDB-lite"/>
    </source>
</evidence>
<name>A0A2K3KIU5_TRIPR</name>
<feature type="non-terminal residue" evidence="2">
    <location>
        <position position="62"/>
    </location>
</feature>
<organism evidence="2 3">
    <name type="scientific">Trifolium pratense</name>
    <name type="common">Red clover</name>
    <dbReference type="NCBI Taxonomy" id="57577"/>
    <lineage>
        <taxon>Eukaryota</taxon>
        <taxon>Viridiplantae</taxon>
        <taxon>Streptophyta</taxon>
        <taxon>Embryophyta</taxon>
        <taxon>Tracheophyta</taxon>
        <taxon>Spermatophyta</taxon>
        <taxon>Magnoliopsida</taxon>
        <taxon>eudicotyledons</taxon>
        <taxon>Gunneridae</taxon>
        <taxon>Pentapetalae</taxon>
        <taxon>rosids</taxon>
        <taxon>fabids</taxon>
        <taxon>Fabales</taxon>
        <taxon>Fabaceae</taxon>
        <taxon>Papilionoideae</taxon>
        <taxon>50 kb inversion clade</taxon>
        <taxon>NPAAA clade</taxon>
        <taxon>Hologalegina</taxon>
        <taxon>IRL clade</taxon>
        <taxon>Trifolieae</taxon>
        <taxon>Trifolium</taxon>
    </lineage>
</organism>
<feature type="compositionally biased region" description="Pro residues" evidence="1">
    <location>
        <begin position="1"/>
        <end position="21"/>
    </location>
</feature>
<evidence type="ECO:0000313" key="2">
    <source>
        <dbReference type="EMBL" id="PNX66200.1"/>
    </source>
</evidence>
<sequence length="62" mass="6432">MSFLKPPMPTPHSRPSRPSPLSPSNLNIGMLAKGSTPPSESGGPPPLSHTNMNFGTLPKGPT</sequence>
<gene>
    <name evidence="2" type="ORF">L195_g062945</name>
</gene>
<accession>A0A2K3KIU5</accession>
<feature type="region of interest" description="Disordered" evidence="1">
    <location>
        <begin position="1"/>
        <end position="62"/>
    </location>
</feature>